<gene>
    <name evidence="2" type="ORF">yc1106_04194</name>
</gene>
<evidence type="ECO:0000313" key="3">
    <source>
        <dbReference type="Proteomes" id="UP001056012"/>
    </source>
</evidence>
<sequence length="461" mass="53079">MEEYMQALPVERLPKSLKDAIFLTRALGIQYIWIDSLCIIQDCDEDKDREMTRMAKIYKDAVFTISAARARSCDEGFLGVQEQRVSLLQDSIKLPMNCLNGAIGTVLFYPSRQLSRHKNRRVPIDRRAWTYQEQLLSCRVVSFFNDSIEWSCPSWIMCDDGLDNEELGVTDPLYLRSTTPILERTGYLSPILYRPPEDRQKYPEYLARLHKDWWVAVFEYTMGNLTNLNDRLLAIAGIASEFHDITGDVYVAGLWMSDLIRDLQWEVLARSDESSNNRDFKYYAPTWTWASAHERLIRGPQKEYDFDSDRVEVIDCKVDLVSPFAPFGCVHSGELKIRAPLKFLSDREAEEMLMPGGRFTGWIKRDWRSKHHTDELSALRGGTASHIEPTGVWCLGLSKSTHLTYESSGLALEKRADGLFERIGIFQIHKVDTWVGVRTAEQDELWASWGDDYVVTTVTIV</sequence>
<name>A0A9Q8Z760_CURCL</name>
<protein>
    <submittedName>
        <fullName evidence="2">HET-domain-containing protein</fullName>
    </submittedName>
</protein>
<keyword evidence="3" id="KW-1185">Reference proteome</keyword>
<evidence type="ECO:0000259" key="1">
    <source>
        <dbReference type="Pfam" id="PF06985"/>
    </source>
</evidence>
<dbReference type="Pfam" id="PF06985">
    <property type="entry name" value="HET"/>
    <property type="match status" value="1"/>
</dbReference>
<dbReference type="OrthoDB" id="3693086at2759"/>
<dbReference type="Proteomes" id="UP001056012">
    <property type="component" value="Chromosome 3"/>
</dbReference>
<dbReference type="VEuPathDB" id="FungiDB:yc1106_04194"/>
<proteinExistence type="predicted"/>
<dbReference type="PANTHER" id="PTHR33112">
    <property type="entry name" value="DOMAIN PROTEIN, PUTATIVE-RELATED"/>
    <property type="match status" value="1"/>
</dbReference>
<evidence type="ECO:0000313" key="2">
    <source>
        <dbReference type="EMBL" id="USP76920.1"/>
    </source>
</evidence>
<dbReference type="InterPro" id="IPR010730">
    <property type="entry name" value="HET"/>
</dbReference>
<organism evidence="2 3">
    <name type="scientific">Curvularia clavata</name>
    <dbReference type="NCBI Taxonomy" id="95742"/>
    <lineage>
        <taxon>Eukaryota</taxon>
        <taxon>Fungi</taxon>
        <taxon>Dikarya</taxon>
        <taxon>Ascomycota</taxon>
        <taxon>Pezizomycotina</taxon>
        <taxon>Dothideomycetes</taxon>
        <taxon>Pleosporomycetidae</taxon>
        <taxon>Pleosporales</taxon>
        <taxon>Pleosporineae</taxon>
        <taxon>Pleosporaceae</taxon>
        <taxon>Curvularia</taxon>
    </lineage>
</organism>
<feature type="domain" description="Heterokaryon incompatibility" evidence="1">
    <location>
        <begin position="11"/>
        <end position="133"/>
    </location>
</feature>
<dbReference type="PANTHER" id="PTHR33112:SF16">
    <property type="entry name" value="HETEROKARYON INCOMPATIBILITY DOMAIN-CONTAINING PROTEIN"/>
    <property type="match status" value="1"/>
</dbReference>
<dbReference type="AlphaFoldDB" id="A0A9Q8Z760"/>
<dbReference type="EMBL" id="CP089276">
    <property type="protein sequence ID" value="USP76920.1"/>
    <property type="molecule type" value="Genomic_DNA"/>
</dbReference>
<reference evidence="2" key="1">
    <citation type="submission" date="2021-12" db="EMBL/GenBank/DDBJ databases">
        <title>Curvularia clavata genome.</title>
        <authorList>
            <person name="Cao Y."/>
        </authorList>
    </citation>
    <scope>NUCLEOTIDE SEQUENCE</scope>
    <source>
        <strain evidence="2">Yc1106</strain>
    </source>
</reference>
<accession>A0A9Q8Z760</accession>